<dbReference type="PROSITE" id="PS00018">
    <property type="entry name" value="EF_HAND_1"/>
    <property type="match status" value="2"/>
</dbReference>
<protein>
    <recommendedName>
        <fullName evidence="3">EF-hand domain-containing protein</fullName>
    </recommendedName>
</protein>
<reference evidence="4" key="1">
    <citation type="submission" date="2021-01" db="EMBL/GenBank/DDBJ databases">
        <authorList>
            <person name="Corre E."/>
            <person name="Pelletier E."/>
            <person name="Niang G."/>
            <person name="Scheremetjew M."/>
            <person name="Finn R."/>
            <person name="Kale V."/>
            <person name="Holt S."/>
            <person name="Cochrane G."/>
            <person name="Meng A."/>
            <person name="Brown T."/>
            <person name="Cohen L."/>
        </authorList>
    </citation>
    <scope>NUCLEOTIDE SEQUENCE</scope>
    <source>
        <strain evidence="4">CCMP2877</strain>
    </source>
</reference>
<dbReference type="Pfam" id="PF13202">
    <property type="entry name" value="EF-hand_5"/>
    <property type="match status" value="1"/>
</dbReference>
<dbReference type="EMBL" id="HBGJ01016866">
    <property type="protein sequence ID" value="CAD9252467.1"/>
    <property type="molecule type" value="Transcribed_RNA"/>
</dbReference>
<organism evidence="4">
    <name type="scientific">Phaeomonas parva</name>
    <dbReference type="NCBI Taxonomy" id="124430"/>
    <lineage>
        <taxon>Eukaryota</taxon>
        <taxon>Sar</taxon>
        <taxon>Stramenopiles</taxon>
        <taxon>Ochrophyta</taxon>
        <taxon>Pinguiophyceae</taxon>
        <taxon>Pinguiochrysidales</taxon>
        <taxon>Pinguiochrysidaceae</taxon>
        <taxon>Phaeomonas</taxon>
    </lineage>
</organism>
<feature type="region of interest" description="Disordered" evidence="2">
    <location>
        <begin position="63"/>
        <end position="142"/>
    </location>
</feature>
<dbReference type="InterPro" id="IPR002048">
    <property type="entry name" value="EF_hand_dom"/>
</dbReference>
<dbReference type="InterPro" id="IPR018247">
    <property type="entry name" value="EF_Hand_1_Ca_BS"/>
</dbReference>
<dbReference type="Gene3D" id="1.10.238.10">
    <property type="entry name" value="EF-hand"/>
    <property type="match status" value="2"/>
</dbReference>
<dbReference type="Pfam" id="PF00036">
    <property type="entry name" value="EF-hand_1"/>
    <property type="match status" value="1"/>
</dbReference>
<name>A0A7S1XNQ2_9STRA</name>
<evidence type="ECO:0000313" key="4">
    <source>
        <dbReference type="EMBL" id="CAD9252467.1"/>
    </source>
</evidence>
<dbReference type="AlphaFoldDB" id="A0A7S1XNQ2"/>
<keyword evidence="1" id="KW-0106">Calcium</keyword>
<dbReference type="PROSITE" id="PS50222">
    <property type="entry name" value="EF_HAND_2"/>
    <property type="match status" value="2"/>
</dbReference>
<feature type="domain" description="EF-hand" evidence="3">
    <location>
        <begin position="31"/>
        <end position="66"/>
    </location>
</feature>
<gene>
    <name evidence="4" type="ORF">PPAR1163_LOCUS10831</name>
</gene>
<feature type="domain" description="EF-hand" evidence="3">
    <location>
        <begin position="152"/>
        <end position="187"/>
    </location>
</feature>
<feature type="compositionally biased region" description="Polar residues" evidence="2">
    <location>
        <begin position="69"/>
        <end position="79"/>
    </location>
</feature>
<sequence length="261" mass="30140">MSTSVMNYNTIKWLEKHHDKKVIGQNLVREERLHQLKGIFDSLDADHSGTLEIDEIAQAANDLMRDESTTQGRQRSSVLLFSKEEEPDADSDSAYSDFELTPRQRRASSTPPSPPSPNAQEQREKENAEEEDKPPVPAAGVDAWGSVQREYINVQEMLEKFNEMDADKSGSIDFEEFLAVMTSDMRDQRVFRLKDEKEAESEHQSFMRFTYAYCRKMILDGIEDERDASEDRFRKFYELFSVQPFSDKVSPEPQSQPQPQP</sequence>
<evidence type="ECO:0000256" key="2">
    <source>
        <dbReference type="SAM" id="MobiDB-lite"/>
    </source>
</evidence>
<proteinExistence type="predicted"/>
<accession>A0A7S1XNQ2</accession>
<evidence type="ECO:0000256" key="1">
    <source>
        <dbReference type="ARBA" id="ARBA00022837"/>
    </source>
</evidence>
<dbReference type="GO" id="GO:0005509">
    <property type="term" value="F:calcium ion binding"/>
    <property type="evidence" value="ECO:0007669"/>
    <property type="project" value="InterPro"/>
</dbReference>
<evidence type="ECO:0000259" key="3">
    <source>
        <dbReference type="PROSITE" id="PS50222"/>
    </source>
</evidence>
<dbReference type="SUPFAM" id="SSF47473">
    <property type="entry name" value="EF-hand"/>
    <property type="match status" value="1"/>
</dbReference>
<dbReference type="InterPro" id="IPR011992">
    <property type="entry name" value="EF-hand-dom_pair"/>
</dbReference>
<dbReference type="SMART" id="SM00054">
    <property type="entry name" value="EFh"/>
    <property type="match status" value="2"/>
</dbReference>